<dbReference type="PROSITE" id="PS00137">
    <property type="entry name" value="SUBTILASE_HIS"/>
    <property type="match status" value="1"/>
</dbReference>
<dbReference type="InterPro" id="IPR022398">
    <property type="entry name" value="Peptidase_S8_His-AS"/>
</dbReference>
<evidence type="ECO:0000313" key="1">
    <source>
        <dbReference type="EMBL" id="GAA2692014.1"/>
    </source>
</evidence>
<name>A0ABN3T484_9ACTN</name>
<comment type="caution">
    <text evidence="1">The sequence shown here is derived from an EMBL/GenBank/DDBJ whole genome shotgun (WGS) entry which is preliminary data.</text>
</comment>
<dbReference type="EMBL" id="BAAATE010000034">
    <property type="protein sequence ID" value="GAA2692014.1"/>
    <property type="molecule type" value="Genomic_DNA"/>
</dbReference>
<protein>
    <submittedName>
        <fullName evidence="1">Uncharacterized protein</fullName>
    </submittedName>
</protein>
<dbReference type="Proteomes" id="UP001501666">
    <property type="component" value="Unassembled WGS sequence"/>
</dbReference>
<gene>
    <name evidence="1" type="ORF">GCM10010412_082680</name>
</gene>
<accession>A0ABN3T484</accession>
<proteinExistence type="predicted"/>
<keyword evidence="2" id="KW-1185">Reference proteome</keyword>
<sequence length="113" mass="11716">MAVIGANVSMGLRRRTAGVDGHGTPVAGVLGAVEGVRPGRIVSRPDVDGDPETGPGMWVLACDPSWWPVAAADQVVEQGGRGRAWTVVRAALRASDFDPAIDYIRIEASPVAG</sequence>
<evidence type="ECO:0000313" key="2">
    <source>
        <dbReference type="Proteomes" id="UP001501666"/>
    </source>
</evidence>
<organism evidence="1 2">
    <name type="scientific">Nonomuraea recticatena</name>
    <dbReference type="NCBI Taxonomy" id="46178"/>
    <lineage>
        <taxon>Bacteria</taxon>
        <taxon>Bacillati</taxon>
        <taxon>Actinomycetota</taxon>
        <taxon>Actinomycetes</taxon>
        <taxon>Streptosporangiales</taxon>
        <taxon>Streptosporangiaceae</taxon>
        <taxon>Nonomuraea</taxon>
    </lineage>
</organism>
<dbReference type="RefSeq" id="WP_346154517.1">
    <property type="nucleotide sequence ID" value="NZ_BAAATE010000034.1"/>
</dbReference>
<reference evidence="1 2" key="1">
    <citation type="journal article" date="2019" name="Int. J. Syst. Evol. Microbiol.">
        <title>The Global Catalogue of Microorganisms (GCM) 10K type strain sequencing project: providing services to taxonomists for standard genome sequencing and annotation.</title>
        <authorList>
            <consortium name="The Broad Institute Genomics Platform"/>
            <consortium name="The Broad Institute Genome Sequencing Center for Infectious Disease"/>
            <person name="Wu L."/>
            <person name="Ma J."/>
        </authorList>
    </citation>
    <scope>NUCLEOTIDE SEQUENCE [LARGE SCALE GENOMIC DNA]</scope>
    <source>
        <strain evidence="1 2">JCM 6835</strain>
    </source>
</reference>